<dbReference type="SUPFAM" id="SSF103473">
    <property type="entry name" value="MFS general substrate transporter"/>
    <property type="match status" value="1"/>
</dbReference>
<comment type="subcellular location">
    <subcellularLocation>
        <location evidence="1">Endomembrane system</location>
        <topology evidence="1">Multi-pass membrane protein</topology>
    </subcellularLocation>
    <subcellularLocation>
        <location evidence="7">Lysosome membrane</location>
        <topology evidence="7">Multi-pass membrane protein</topology>
    </subcellularLocation>
</comment>
<feature type="transmembrane region" description="Helical" evidence="7">
    <location>
        <begin position="151"/>
        <end position="178"/>
    </location>
</feature>
<comment type="similarity">
    <text evidence="2 7">Belongs to the battenin family.</text>
</comment>
<keyword evidence="3" id="KW-0813">Transport</keyword>
<keyword evidence="7" id="KW-0458">Lysosome</keyword>
<dbReference type="GO" id="GO:0005765">
    <property type="term" value="C:lysosomal membrane"/>
    <property type="evidence" value="ECO:0007669"/>
    <property type="project" value="UniProtKB-SubCell"/>
</dbReference>
<dbReference type="EMBL" id="WIXP02000001">
    <property type="protein sequence ID" value="KAF6216760.1"/>
    <property type="molecule type" value="Genomic_DNA"/>
</dbReference>
<evidence type="ECO:0000256" key="3">
    <source>
        <dbReference type="ARBA" id="ARBA00022448"/>
    </source>
</evidence>
<feature type="transmembrane region" description="Helical" evidence="7">
    <location>
        <begin position="122"/>
        <end position="145"/>
    </location>
</feature>
<feature type="transmembrane region" description="Helical" evidence="7">
    <location>
        <begin position="420"/>
        <end position="447"/>
    </location>
</feature>
<evidence type="ECO:0000256" key="6">
    <source>
        <dbReference type="ARBA" id="ARBA00023136"/>
    </source>
</evidence>
<dbReference type="PANTHER" id="PTHR10981">
    <property type="entry name" value="BATTENIN"/>
    <property type="match status" value="1"/>
</dbReference>
<feature type="transmembrane region" description="Helical" evidence="7">
    <location>
        <begin position="218"/>
        <end position="236"/>
    </location>
</feature>
<dbReference type="PANTHER" id="PTHR10981:SF0">
    <property type="entry name" value="BATTENIN"/>
    <property type="match status" value="1"/>
</dbReference>
<evidence type="ECO:0000256" key="4">
    <source>
        <dbReference type="ARBA" id="ARBA00022692"/>
    </source>
</evidence>
<keyword evidence="6 7" id="KW-0472">Membrane</keyword>
<dbReference type="Proteomes" id="UP000466442">
    <property type="component" value="Linkage Group LG1"/>
</dbReference>
<feature type="transmembrane region" description="Helical" evidence="7">
    <location>
        <begin position="185"/>
        <end position="206"/>
    </location>
</feature>
<dbReference type="Pfam" id="PF02487">
    <property type="entry name" value="CLN3"/>
    <property type="match status" value="1"/>
</dbReference>
<proteinExistence type="inferred from homology"/>
<dbReference type="GO" id="GO:0007040">
    <property type="term" value="P:lysosome organization"/>
    <property type="evidence" value="ECO:0007669"/>
    <property type="project" value="TreeGrafter"/>
</dbReference>
<dbReference type="PIRSF" id="PIRSF015974">
    <property type="entry name" value="CLN3_BTN1"/>
    <property type="match status" value="1"/>
</dbReference>
<evidence type="ECO:0000256" key="5">
    <source>
        <dbReference type="ARBA" id="ARBA00022989"/>
    </source>
</evidence>
<name>A0A6A4KMF7_APOLU</name>
<feature type="transmembrane region" description="Helical" evidence="7">
    <location>
        <begin position="287"/>
        <end position="305"/>
    </location>
</feature>
<evidence type="ECO:0000313" key="8">
    <source>
        <dbReference type="EMBL" id="KAF6216760.1"/>
    </source>
</evidence>
<dbReference type="GO" id="GO:0012505">
    <property type="term" value="C:endomembrane system"/>
    <property type="evidence" value="ECO:0007669"/>
    <property type="project" value="UniProtKB-SubCell"/>
</dbReference>
<evidence type="ECO:0000256" key="7">
    <source>
        <dbReference type="RuleBase" id="RU361113"/>
    </source>
</evidence>
<evidence type="ECO:0000313" key="9">
    <source>
        <dbReference type="Proteomes" id="UP000466442"/>
    </source>
</evidence>
<comment type="caution">
    <text evidence="8">The sequence shown here is derived from an EMBL/GenBank/DDBJ whole genome shotgun (WGS) entry which is preliminary data.</text>
</comment>
<dbReference type="InterPro" id="IPR003492">
    <property type="entry name" value="Battenin_disease_Cln3"/>
</dbReference>
<feature type="transmembrane region" description="Helical" evidence="7">
    <location>
        <begin position="353"/>
        <end position="374"/>
    </location>
</feature>
<keyword evidence="5 7" id="KW-1133">Transmembrane helix</keyword>
<evidence type="ECO:0000256" key="2">
    <source>
        <dbReference type="ARBA" id="ARBA00007467"/>
    </source>
</evidence>
<sequence length="448" mass="49489">MIEKSNIFRRCFSRSESATITVYPTKEAEKQQMDNTAGDLPVSERSVRAFWILGLCNNYGYVVMLSAAVDIINKTTSGESTHSSNSTLNDANPARKCTEMSTGAILLADILPSLIIKIIAPFFILAIHFRVAMIVALNAIGFILVSQATTIVMAISGVVTIAFGSGLGETSLLAYMAFYKNRRILSAWSSGTGAAGLCGAGSYMLLTYLSGANRSQPLLVFLAVPIIMGISFWLVLERPMITSLPEITYEETHNDVCQATRSTELIDSSAEEFTPTCMDKLRAVPGLLKYMLPFGLVYLFEYFINQGLQELIHFDYSWITSDNQYVSYQLLYQTGVFFSRSSIGLFQIHNTWMLALLQGINVIILGADAVYGYIPGIYYIWAMILWEGCLGGLSYVNTYDRINHEVPIEKRDFSMSINSFGDAVGISLAGVLAIPAHNYICSLPIFIR</sequence>
<evidence type="ECO:0000256" key="1">
    <source>
        <dbReference type="ARBA" id="ARBA00004127"/>
    </source>
</evidence>
<keyword evidence="4 7" id="KW-0812">Transmembrane</keyword>
<keyword evidence="9" id="KW-1185">Reference proteome</keyword>
<dbReference type="InterPro" id="IPR036259">
    <property type="entry name" value="MFS_trans_sf"/>
</dbReference>
<feature type="transmembrane region" description="Helical" evidence="7">
    <location>
        <begin position="380"/>
        <end position="399"/>
    </location>
</feature>
<dbReference type="OrthoDB" id="5965864at2759"/>
<dbReference type="InterPro" id="IPR018460">
    <property type="entry name" value="Battenin_disease_Cln3_subgr"/>
</dbReference>
<dbReference type="PRINTS" id="PR01315">
    <property type="entry name" value="BATTENIN"/>
</dbReference>
<dbReference type="AlphaFoldDB" id="A0A6A4KMF7"/>
<reference evidence="8" key="1">
    <citation type="journal article" date="2021" name="Mol. Ecol. Resour.">
        <title>Apolygus lucorum genome provides insights into omnivorousness and mesophyll feeding.</title>
        <authorList>
            <person name="Liu Y."/>
            <person name="Liu H."/>
            <person name="Wang H."/>
            <person name="Huang T."/>
            <person name="Liu B."/>
            <person name="Yang B."/>
            <person name="Yin L."/>
            <person name="Li B."/>
            <person name="Zhang Y."/>
            <person name="Zhang S."/>
            <person name="Jiang F."/>
            <person name="Zhang X."/>
            <person name="Ren Y."/>
            <person name="Wang B."/>
            <person name="Wang S."/>
            <person name="Lu Y."/>
            <person name="Wu K."/>
            <person name="Fan W."/>
            <person name="Wang G."/>
        </authorList>
    </citation>
    <scope>NUCLEOTIDE SEQUENCE</scope>
    <source>
        <strain evidence="8">12Hb</strain>
    </source>
</reference>
<accession>A0A6A4KMF7</accession>
<protein>
    <recommendedName>
        <fullName evidence="7">Battenin</fullName>
    </recommendedName>
</protein>
<organism evidence="8 9">
    <name type="scientific">Apolygus lucorum</name>
    <name type="common">Small green plant bug</name>
    <name type="synonym">Lygocoris lucorum</name>
    <dbReference type="NCBI Taxonomy" id="248454"/>
    <lineage>
        <taxon>Eukaryota</taxon>
        <taxon>Metazoa</taxon>
        <taxon>Ecdysozoa</taxon>
        <taxon>Arthropoda</taxon>
        <taxon>Hexapoda</taxon>
        <taxon>Insecta</taxon>
        <taxon>Pterygota</taxon>
        <taxon>Neoptera</taxon>
        <taxon>Paraneoptera</taxon>
        <taxon>Hemiptera</taxon>
        <taxon>Heteroptera</taxon>
        <taxon>Panheteroptera</taxon>
        <taxon>Cimicomorpha</taxon>
        <taxon>Miridae</taxon>
        <taxon>Mirini</taxon>
        <taxon>Apolygus</taxon>
    </lineage>
</organism>
<gene>
    <name evidence="8" type="ORF">GE061_001109</name>
</gene>
<dbReference type="GO" id="GO:0051453">
    <property type="term" value="P:regulation of intracellular pH"/>
    <property type="evidence" value="ECO:0007669"/>
    <property type="project" value="TreeGrafter"/>
</dbReference>